<reference evidence="1 2" key="1">
    <citation type="journal article" date="2018" name="Nat. Genet.">
        <title>The Rosa genome provides new insights in the design of modern roses.</title>
        <authorList>
            <person name="Bendahmane M."/>
        </authorList>
    </citation>
    <scope>NUCLEOTIDE SEQUENCE [LARGE SCALE GENOMIC DNA]</scope>
    <source>
        <strain evidence="2">cv. Old Blush</strain>
    </source>
</reference>
<dbReference type="Proteomes" id="UP000238479">
    <property type="component" value="Chromosome 1"/>
</dbReference>
<sequence length="147" mass="17229">MSFNLWFCYVVVGSSHPTHEIQLRKMMMSYFHQEGCPTLLISCMEEEELGKKISIIWLHTHTPRDKMSRIALTNFGPSHLLFPWQTHIMQFATHFFPLSFALYRFHTYLLKLGRAGGLSAYINSNSRSPGKNRDPNYCDFTFPYSHF</sequence>
<comment type="caution">
    <text evidence="1">The sequence shown here is derived from an EMBL/GenBank/DDBJ whole genome shotgun (WGS) entry which is preliminary data.</text>
</comment>
<evidence type="ECO:0000313" key="2">
    <source>
        <dbReference type="Proteomes" id="UP000238479"/>
    </source>
</evidence>
<dbReference type="Gramene" id="PRQ58386">
    <property type="protein sequence ID" value="PRQ58386"/>
    <property type="gene ID" value="RchiOBHm_Chr1g0358761"/>
</dbReference>
<keyword evidence="2" id="KW-1185">Reference proteome</keyword>
<dbReference type="EMBL" id="PDCK01000039">
    <property type="protein sequence ID" value="PRQ58386.1"/>
    <property type="molecule type" value="Genomic_DNA"/>
</dbReference>
<proteinExistence type="predicted"/>
<dbReference type="AlphaFoldDB" id="A0A2P6SIA4"/>
<evidence type="ECO:0000313" key="1">
    <source>
        <dbReference type="EMBL" id="PRQ58386.1"/>
    </source>
</evidence>
<protein>
    <submittedName>
        <fullName evidence="1">Uncharacterized protein</fullName>
    </submittedName>
</protein>
<organism evidence="1 2">
    <name type="scientific">Rosa chinensis</name>
    <name type="common">China rose</name>
    <dbReference type="NCBI Taxonomy" id="74649"/>
    <lineage>
        <taxon>Eukaryota</taxon>
        <taxon>Viridiplantae</taxon>
        <taxon>Streptophyta</taxon>
        <taxon>Embryophyta</taxon>
        <taxon>Tracheophyta</taxon>
        <taxon>Spermatophyta</taxon>
        <taxon>Magnoliopsida</taxon>
        <taxon>eudicotyledons</taxon>
        <taxon>Gunneridae</taxon>
        <taxon>Pentapetalae</taxon>
        <taxon>rosids</taxon>
        <taxon>fabids</taxon>
        <taxon>Rosales</taxon>
        <taxon>Rosaceae</taxon>
        <taxon>Rosoideae</taxon>
        <taxon>Rosoideae incertae sedis</taxon>
        <taxon>Rosa</taxon>
    </lineage>
</organism>
<name>A0A2P6SIA4_ROSCH</name>
<gene>
    <name evidence="1" type="ORF">RchiOBHm_Chr1g0358761</name>
</gene>
<accession>A0A2P6SIA4</accession>